<organism evidence="2 3">
    <name type="scientific">Paenibacillus shirakamiensis</name>
    <dbReference type="NCBI Taxonomy" id="1265935"/>
    <lineage>
        <taxon>Bacteria</taxon>
        <taxon>Bacillati</taxon>
        <taxon>Bacillota</taxon>
        <taxon>Bacilli</taxon>
        <taxon>Bacillales</taxon>
        <taxon>Paenibacillaceae</taxon>
        <taxon>Paenibacillus</taxon>
    </lineage>
</organism>
<dbReference type="Proteomes" id="UP001519288">
    <property type="component" value="Unassembled WGS sequence"/>
</dbReference>
<evidence type="ECO:0008006" key="4">
    <source>
        <dbReference type="Google" id="ProtNLM"/>
    </source>
</evidence>
<evidence type="ECO:0000313" key="3">
    <source>
        <dbReference type="Proteomes" id="UP001519288"/>
    </source>
</evidence>
<feature type="signal peptide" evidence="1">
    <location>
        <begin position="1"/>
        <end position="27"/>
    </location>
</feature>
<keyword evidence="3" id="KW-1185">Reference proteome</keyword>
<reference evidence="2 3" key="1">
    <citation type="submission" date="2021-03" db="EMBL/GenBank/DDBJ databases">
        <title>Genomic Encyclopedia of Type Strains, Phase IV (KMG-IV): sequencing the most valuable type-strain genomes for metagenomic binning, comparative biology and taxonomic classification.</title>
        <authorList>
            <person name="Goeker M."/>
        </authorList>
    </citation>
    <scope>NUCLEOTIDE SEQUENCE [LARGE SCALE GENOMIC DNA]</scope>
    <source>
        <strain evidence="2 3">DSM 26806</strain>
    </source>
</reference>
<protein>
    <recommendedName>
        <fullName evidence="4">DUF4822 domain-containing protein</fullName>
    </recommendedName>
</protein>
<feature type="chain" id="PRO_5045520944" description="DUF4822 domain-containing protein" evidence="1">
    <location>
        <begin position="28"/>
        <end position="172"/>
    </location>
</feature>
<proteinExistence type="predicted"/>
<comment type="caution">
    <text evidence="2">The sequence shown here is derived from an EMBL/GenBank/DDBJ whole genome shotgun (WGS) entry which is preliminary data.</text>
</comment>
<evidence type="ECO:0000313" key="2">
    <source>
        <dbReference type="EMBL" id="MBP2001940.1"/>
    </source>
</evidence>
<gene>
    <name evidence="2" type="ORF">J2Z69_002996</name>
</gene>
<name>A0ABS4JLH3_9BACL</name>
<dbReference type="EMBL" id="JAGGLD010000005">
    <property type="protein sequence ID" value="MBP2001940.1"/>
    <property type="molecule type" value="Genomic_DNA"/>
</dbReference>
<sequence length="172" mass="19632">MKKFNSSLFTFLSLILISVFTMSQVAAAQGSEPSKAQTRTVYIHKMTASNGTTYLTVDPIGWYMGKAADRKFKERDPRGFKELGGALDGYYITNDSTKTVRYPVASNVKVMMQIYDHTGKPADIQIQWNEHVTFNKFKSIYHNNKLMDVKTFPYHITIKDGKITKLTQQFIP</sequence>
<keyword evidence="1" id="KW-0732">Signal</keyword>
<dbReference type="RefSeq" id="WP_209864144.1">
    <property type="nucleotide sequence ID" value="NZ_JAGGLD010000005.1"/>
</dbReference>
<accession>A0ABS4JLH3</accession>
<evidence type="ECO:0000256" key="1">
    <source>
        <dbReference type="SAM" id="SignalP"/>
    </source>
</evidence>